<dbReference type="Pfam" id="PF13185">
    <property type="entry name" value="GAF_2"/>
    <property type="match status" value="1"/>
</dbReference>
<reference evidence="3 4" key="1">
    <citation type="submission" date="2016-12" db="EMBL/GenBank/DDBJ databases">
        <authorList>
            <person name="Song W.-J."/>
            <person name="Kurnit D.M."/>
        </authorList>
    </citation>
    <scope>NUCLEOTIDE SEQUENCE [LARGE SCALE GENOMIC DNA]</scope>
    <source>
        <strain evidence="3 4">ATCC 49181</strain>
    </source>
</reference>
<dbReference type="eggNOG" id="COG2203">
    <property type="taxonomic scope" value="Bacteria"/>
</dbReference>
<accession>A0A1N6IYG7</accession>
<evidence type="ECO:0000313" key="4">
    <source>
        <dbReference type="Proteomes" id="UP000185062"/>
    </source>
</evidence>
<feature type="transmembrane region" description="Helical" evidence="1">
    <location>
        <begin position="77"/>
        <end position="98"/>
    </location>
</feature>
<dbReference type="InterPro" id="IPR003018">
    <property type="entry name" value="GAF"/>
</dbReference>
<proteinExistence type="predicted"/>
<gene>
    <name evidence="3" type="ORF">SAMN02743940_2178</name>
</gene>
<keyword evidence="4" id="KW-1185">Reference proteome</keyword>
<evidence type="ECO:0000259" key="2">
    <source>
        <dbReference type="SMART" id="SM00065"/>
    </source>
</evidence>
<dbReference type="SUPFAM" id="SSF55781">
    <property type="entry name" value="GAF domain-like"/>
    <property type="match status" value="1"/>
</dbReference>
<dbReference type="EMBL" id="FSRO01000001">
    <property type="protein sequence ID" value="SIO37134.1"/>
    <property type="molecule type" value="Genomic_DNA"/>
</dbReference>
<protein>
    <submittedName>
        <fullName evidence="3">GAF domain-containing protein</fullName>
    </submittedName>
</protein>
<dbReference type="AlphaFoldDB" id="A0A1N6IYG7"/>
<dbReference type="SMART" id="SM00065">
    <property type="entry name" value="GAF"/>
    <property type="match status" value="1"/>
</dbReference>
<evidence type="ECO:0000313" key="3">
    <source>
        <dbReference type="EMBL" id="SIO37134.1"/>
    </source>
</evidence>
<dbReference type="InterPro" id="IPR029016">
    <property type="entry name" value="GAF-like_dom_sf"/>
</dbReference>
<dbReference type="Proteomes" id="UP000185062">
    <property type="component" value="Unassembled WGS sequence"/>
</dbReference>
<sequence length="321" mass="36932">MRPSVRYVVHWMRVKKHESIDLDNGWIGVKMQTHVFRFISIFLLLISFMGAIFGLIFYQQVITASLAPNALDSLKDIFFRAYAAVFIFLSVGVWWFVLMEKNYQLTQEEVDIQNIQLQNEIAERQLVERRLAREKRVLEVVASAQPFNTVLDTITREIEAEDPDWRCSILLLSTDGRHLWVGSAPSLPESYSDTIGSIALNTDIDVSGHAVFIGKRTIVKNIQTHPYWVYFKEVAREADLMSCWLEPILSAQGRVLGVLAIYHHSVISPTQDQFNGITFFTRLASLTIEHKLTEERKKLSNKLIWHQANYDVLTGLSNRSM</sequence>
<dbReference type="Gene3D" id="3.30.450.40">
    <property type="match status" value="1"/>
</dbReference>
<name>A0A1N6IYG7_9PROT</name>
<organism evidence="3 4">
    <name type="scientific">Nitrosomonas cryotolerans ATCC 49181</name>
    <dbReference type="NCBI Taxonomy" id="1131553"/>
    <lineage>
        <taxon>Bacteria</taxon>
        <taxon>Pseudomonadati</taxon>
        <taxon>Pseudomonadota</taxon>
        <taxon>Betaproteobacteria</taxon>
        <taxon>Nitrosomonadales</taxon>
        <taxon>Nitrosomonadaceae</taxon>
        <taxon>Nitrosomonas</taxon>
    </lineage>
</organism>
<keyword evidence="1" id="KW-1133">Transmembrane helix</keyword>
<keyword evidence="1" id="KW-0472">Membrane</keyword>
<keyword evidence="1" id="KW-0812">Transmembrane</keyword>
<dbReference type="STRING" id="44575.SAMN05216419_10931"/>
<feature type="transmembrane region" description="Helical" evidence="1">
    <location>
        <begin position="35"/>
        <end position="57"/>
    </location>
</feature>
<evidence type="ECO:0000256" key="1">
    <source>
        <dbReference type="SAM" id="Phobius"/>
    </source>
</evidence>
<feature type="domain" description="GAF" evidence="2">
    <location>
        <begin position="146"/>
        <end position="298"/>
    </location>
</feature>
<dbReference type="RefSeq" id="WP_083399587.1">
    <property type="nucleotide sequence ID" value="NZ_FSRO01000001.1"/>
</dbReference>